<keyword evidence="2" id="KW-1185">Reference proteome</keyword>
<proteinExistence type="predicted"/>
<comment type="caution">
    <text evidence="1">The sequence shown here is derived from an EMBL/GenBank/DDBJ whole genome shotgun (WGS) entry which is preliminary data.</text>
</comment>
<reference evidence="1 2" key="1">
    <citation type="submission" date="2020-03" db="EMBL/GenBank/DDBJ databases">
        <title>Genomic Encyclopedia of Type Strains, Phase IV (KMG-IV): sequencing the most valuable type-strain genomes for metagenomic binning, comparative biology and taxonomic classification.</title>
        <authorList>
            <person name="Goeker M."/>
        </authorList>
    </citation>
    <scope>NUCLEOTIDE SEQUENCE [LARGE SCALE GENOMIC DNA]</scope>
    <source>
        <strain evidence="1 2">DSM 29762</strain>
    </source>
</reference>
<dbReference type="EMBL" id="JAATJJ010000002">
    <property type="protein sequence ID" value="NJB72306.1"/>
    <property type="molecule type" value="Genomic_DNA"/>
</dbReference>
<sequence length="172" mass="19978">MPPPRKNCAYSRAVGINLRMTENTINNYPNAWDFYNGNEQLISHDKKNKLEYHNLMEFGMSSPLSGNCYWISDDGKKSLIDNRCAGPPIWNTAGTKAAIPIWTYKLFKGTVQRLHILDTESRELIGFKRIFRVLDLRTFDGDQICGYDSPMFKPKSFCVDYKNERILKTRRL</sequence>
<accession>A0A846QTL4</accession>
<evidence type="ECO:0000313" key="2">
    <source>
        <dbReference type="Proteomes" id="UP000590442"/>
    </source>
</evidence>
<gene>
    <name evidence="1" type="ORF">GGR42_002797</name>
</gene>
<dbReference type="AlphaFoldDB" id="A0A846QTL4"/>
<dbReference type="Proteomes" id="UP000590442">
    <property type="component" value="Unassembled WGS sequence"/>
</dbReference>
<organism evidence="1 2">
    <name type="scientific">Saonia flava</name>
    <dbReference type="NCBI Taxonomy" id="523696"/>
    <lineage>
        <taxon>Bacteria</taxon>
        <taxon>Pseudomonadati</taxon>
        <taxon>Bacteroidota</taxon>
        <taxon>Flavobacteriia</taxon>
        <taxon>Flavobacteriales</taxon>
        <taxon>Flavobacteriaceae</taxon>
        <taxon>Saonia</taxon>
    </lineage>
</organism>
<dbReference type="RefSeq" id="WP_167965202.1">
    <property type="nucleotide sequence ID" value="NZ_JAATJJ010000002.1"/>
</dbReference>
<evidence type="ECO:0000313" key="1">
    <source>
        <dbReference type="EMBL" id="NJB72306.1"/>
    </source>
</evidence>
<name>A0A846QTL4_9FLAO</name>
<protein>
    <submittedName>
        <fullName evidence="1">Uncharacterized protein</fullName>
    </submittedName>
</protein>